<gene>
    <name evidence="2" type="ORF">NP233_g11193</name>
</gene>
<keyword evidence="1" id="KW-1133">Transmembrane helix</keyword>
<evidence type="ECO:0000313" key="2">
    <source>
        <dbReference type="EMBL" id="KAJ3559727.1"/>
    </source>
</evidence>
<evidence type="ECO:0000256" key="1">
    <source>
        <dbReference type="SAM" id="Phobius"/>
    </source>
</evidence>
<keyword evidence="1" id="KW-0812">Transmembrane</keyword>
<dbReference type="EMBL" id="JANIEX010001282">
    <property type="protein sequence ID" value="KAJ3559727.1"/>
    <property type="molecule type" value="Genomic_DNA"/>
</dbReference>
<evidence type="ECO:0000313" key="3">
    <source>
        <dbReference type="Proteomes" id="UP001213000"/>
    </source>
</evidence>
<comment type="caution">
    <text evidence="2">The sequence shown here is derived from an EMBL/GenBank/DDBJ whole genome shotgun (WGS) entry which is preliminary data.</text>
</comment>
<reference evidence="2" key="1">
    <citation type="submission" date="2022-07" db="EMBL/GenBank/DDBJ databases">
        <title>Genome Sequence of Leucocoprinus birnbaumii.</title>
        <authorList>
            <person name="Buettner E."/>
        </authorList>
    </citation>
    <scope>NUCLEOTIDE SEQUENCE</scope>
    <source>
        <strain evidence="2">VT141</strain>
    </source>
</reference>
<feature type="transmembrane region" description="Helical" evidence="1">
    <location>
        <begin position="183"/>
        <end position="200"/>
    </location>
</feature>
<feature type="transmembrane region" description="Helical" evidence="1">
    <location>
        <begin position="40"/>
        <end position="68"/>
    </location>
</feature>
<keyword evidence="1" id="KW-0472">Membrane</keyword>
<dbReference type="AlphaFoldDB" id="A0AAD5VJC2"/>
<protein>
    <submittedName>
        <fullName evidence="2">Uncharacterized protein</fullName>
    </submittedName>
</protein>
<proteinExistence type="predicted"/>
<dbReference type="Proteomes" id="UP001213000">
    <property type="component" value="Unassembled WGS sequence"/>
</dbReference>
<organism evidence="2 3">
    <name type="scientific">Leucocoprinus birnbaumii</name>
    <dbReference type="NCBI Taxonomy" id="56174"/>
    <lineage>
        <taxon>Eukaryota</taxon>
        <taxon>Fungi</taxon>
        <taxon>Dikarya</taxon>
        <taxon>Basidiomycota</taxon>
        <taxon>Agaricomycotina</taxon>
        <taxon>Agaricomycetes</taxon>
        <taxon>Agaricomycetidae</taxon>
        <taxon>Agaricales</taxon>
        <taxon>Agaricineae</taxon>
        <taxon>Agaricaceae</taxon>
        <taxon>Leucocoprinus</taxon>
    </lineage>
</organism>
<keyword evidence="3" id="KW-1185">Reference proteome</keyword>
<feature type="transmembrane region" description="Helical" evidence="1">
    <location>
        <begin position="148"/>
        <end position="171"/>
    </location>
</feature>
<sequence>MSYVCVGTLSVVGFGYVAAIKVILILRLRAIYGYHRKVSILLYALIAEGLVSKGGLAALTGVLVLATASLVQTHFPLPGCWLLTSTLSWSPLVGAKTLLAFWIIRFSATTIETVLMLIKLTETLNAERRFSDESLWSVIREHRRLTPVLYIFYRDGALLIIPTLGLIGDAIPSSAASGVDWNMWLLLTYQLFGSRLILNIRRVNGKLTKSIIPEHLSTIRFASDSHIDR</sequence>
<accession>A0AAD5VJC2</accession>
<feature type="transmembrane region" description="Helical" evidence="1">
    <location>
        <begin position="6"/>
        <end position="28"/>
    </location>
</feature>
<name>A0AAD5VJC2_9AGAR</name>